<dbReference type="InterPro" id="IPR019734">
    <property type="entry name" value="TPR_rpt"/>
</dbReference>
<dbReference type="SMART" id="SM00028">
    <property type="entry name" value="TPR"/>
    <property type="match status" value="12"/>
</dbReference>
<feature type="compositionally biased region" description="Low complexity" evidence="2">
    <location>
        <begin position="27"/>
        <end position="36"/>
    </location>
</feature>
<name>A0A5J4YUX7_PORPP</name>
<feature type="compositionally biased region" description="Acidic residues" evidence="2">
    <location>
        <begin position="812"/>
        <end position="830"/>
    </location>
</feature>
<dbReference type="Proteomes" id="UP000324585">
    <property type="component" value="Unassembled WGS sequence"/>
</dbReference>
<dbReference type="PANTHER" id="PTHR44917:SF1">
    <property type="entry name" value="PROTEIN HIGH CHLOROPHYLL FLUORESCENT 107"/>
    <property type="match status" value="1"/>
</dbReference>
<dbReference type="InterPro" id="IPR003107">
    <property type="entry name" value="HAT"/>
</dbReference>
<gene>
    <name evidence="3" type="ORF">FVE85_3239</name>
</gene>
<dbReference type="GO" id="GO:0003729">
    <property type="term" value="F:mRNA binding"/>
    <property type="evidence" value="ECO:0007669"/>
    <property type="project" value="InterPro"/>
</dbReference>
<dbReference type="InterPro" id="IPR044624">
    <property type="entry name" value="Mbb1-like"/>
</dbReference>
<protein>
    <submittedName>
        <fullName evidence="3">PsbB mRNA maturation factor Mbb1, chloroplastic</fullName>
    </submittedName>
</protein>
<feature type="repeat" description="TPR" evidence="1">
    <location>
        <begin position="954"/>
        <end position="987"/>
    </location>
</feature>
<accession>A0A5J4YUX7</accession>
<dbReference type="PROSITE" id="PS50005">
    <property type="entry name" value="TPR"/>
    <property type="match status" value="3"/>
</dbReference>
<evidence type="ECO:0000256" key="2">
    <source>
        <dbReference type="SAM" id="MobiDB-lite"/>
    </source>
</evidence>
<dbReference type="Gene3D" id="1.25.40.10">
    <property type="entry name" value="Tetratricopeptide repeat domain"/>
    <property type="match status" value="5"/>
</dbReference>
<dbReference type="GO" id="GO:0006397">
    <property type="term" value="P:mRNA processing"/>
    <property type="evidence" value="ECO:0007669"/>
    <property type="project" value="InterPro"/>
</dbReference>
<feature type="region of interest" description="Disordered" evidence="2">
    <location>
        <begin position="801"/>
        <end position="833"/>
    </location>
</feature>
<feature type="region of interest" description="Disordered" evidence="2">
    <location>
        <begin position="27"/>
        <end position="63"/>
    </location>
</feature>
<dbReference type="SMART" id="SM00386">
    <property type="entry name" value="HAT"/>
    <property type="match status" value="13"/>
</dbReference>
<evidence type="ECO:0000313" key="3">
    <source>
        <dbReference type="EMBL" id="KAA8494998.1"/>
    </source>
</evidence>
<comment type="caution">
    <text evidence="3">The sequence shown here is derived from an EMBL/GenBank/DDBJ whole genome shotgun (WGS) entry which is preliminary data.</text>
</comment>
<dbReference type="EMBL" id="VRMN01000004">
    <property type="protein sequence ID" value="KAA8494998.1"/>
    <property type="molecule type" value="Genomic_DNA"/>
</dbReference>
<dbReference type="OrthoDB" id="541719at2759"/>
<evidence type="ECO:0000256" key="1">
    <source>
        <dbReference type="PROSITE-ProRule" id="PRU00339"/>
    </source>
</evidence>
<dbReference type="AlphaFoldDB" id="A0A5J4YUX7"/>
<keyword evidence="1" id="KW-0802">TPR repeat</keyword>
<dbReference type="Pfam" id="PF13181">
    <property type="entry name" value="TPR_8"/>
    <property type="match status" value="1"/>
</dbReference>
<organism evidence="3 4">
    <name type="scientific">Porphyridium purpureum</name>
    <name type="common">Red alga</name>
    <name type="synonym">Porphyridium cruentum</name>
    <dbReference type="NCBI Taxonomy" id="35688"/>
    <lineage>
        <taxon>Eukaryota</taxon>
        <taxon>Rhodophyta</taxon>
        <taxon>Bangiophyceae</taxon>
        <taxon>Porphyridiales</taxon>
        <taxon>Porphyridiaceae</taxon>
        <taxon>Porphyridium</taxon>
    </lineage>
</organism>
<dbReference type="PANTHER" id="PTHR44917">
    <property type="entry name" value="PROTEIN HIGH CHLOROPHYLL FLUORESCENT 107"/>
    <property type="match status" value="1"/>
</dbReference>
<dbReference type="Pfam" id="PF13432">
    <property type="entry name" value="TPR_16"/>
    <property type="match status" value="3"/>
</dbReference>
<dbReference type="SUPFAM" id="SSF48452">
    <property type="entry name" value="TPR-like"/>
    <property type="match status" value="4"/>
</dbReference>
<dbReference type="OMA" id="ATCANSD"/>
<evidence type="ECO:0000313" key="4">
    <source>
        <dbReference type="Proteomes" id="UP000324585"/>
    </source>
</evidence>
<proteinExistence type="predicted"/>
<dbReference type="InterPro" id="IPR011990">
    <property type="entry name" value="TPR-like_helical_dom_sf"/>
</dbReference>
<reference evidence="4" key="1">
    <citation type="journal article" date="2019" name="Nat. Commun.">
        <title>Expansion of phycobilisome linker gene families in mesophilic red algae.</title>
        <authorList>
            <person name="Lee J."/>
            <person name="Kim D."/>
            <person name="Bhattacharya D."/>
            <person name="Yoon H.S."/>
        </authorList>
    </citation>
    <scope>NUCLEOTIDE SEQUENCE [LARGE SCALE GENOMIC DNA]</scope>
    <source>
        <strain evidence="4">CCMP 1328</strain>
    </source>
</reference>
<feature type="repeat" description="TPR" evidence="1">
    <location>
        <begin position="885"/>
        <end position="918"/>
    </location>
</feature>
<feature type="repeat" description="TPR" evidence="1">
    <location>
        <begin position="523"/>
        <end position="556"/>
    </location>
</feature>
<keyword evidence="4" id="KW-1185">Reference proteome</keyword>
<sequence length="1231" mass="138463">MVCFLPTAPVGARRRCASDARWRAAASDASAPASTSGPPPVSAQPTRRPLAKRQYGTPRETVPSLRRAVDAIRAEPHDGRRWMELARSSHSPAERARILTSAMEWHDDNARNVFLWHALGTAHARAGNAERSDWAFLQGLRRCAPGTRGALYQSLGVKYARLRQTLRAERFFKSGLREDASHGALYVALAELYRTRDLPDLAWSTVCTALRMAPAHVPVWRCAASLLQTSGCLELARDCWGVVVMLAPYDYRAWMHLAEKVRLVGDDETRAKLSQVLERASWGRRKLDSQNAQDDEESLQEPDDSINALLSKFNITNINDREQAQAVARLYAMDVGKRLAGWKNMPFEKRSGKDGLTGRKHKALMERNAGSDERYEAALLLRQAVRINPYSVELRAKLARLEYEARGLVAARAVLERGLSLPSRSSGSVSSHEYLLHMELGTLLMLDNNISLGRESFKRAVELEVMQATRERSLNQRSKQVRHRSSFPVESLHRWALYELMTGDYRIARRILSKAVERAPDHGGVWRSIGELEKKHGNVELARAAFGRAVALNPHDLRIWLSWGKLEREQPNNSKRAIDLLRRAAGLPVPGLSNEQSFGMPAALRMSQNMQRARAEAMGELATLYQLDGEFLESARVLRMGLEVDPGYEILYRMLGDVVAIIHRGDPPAVRRVFYEMLRTAPRRVSPKLLHWFALQERRYRNFERARGLLRRATRQFPKYLAAWMSYALLENDLHSPQRARALFEAAAGVAEEHDINAPYLFQSWSLLEMRLYPLEPERARQILMRGLSLCSMRLDQLGNASSAPRRAVSQDGDDEEGREEDMDNEENDFDSLQISTVPSSAELTARNAVSQLQLALGQLEERFARIEAARELYTCSASTNPKFVPAYQRLGLLEQNQQNYDAARRAFKNASEADPSNGVAFALWAQMELRVTKNLAKARDLFAQASSAEPRNPAVWHAWAVAERQLGDRKRARELFKQALAVAPDAVACLVSVADIEAEHGNIERAGEYYERGISADPTLAAPYCSYARMLERAAAAGKGLDADDDDRWRQVESIYERGEAFVTPTNENAAVLLHSYARFVLSRGDRERALEILDRGMERDPSAIRLYLLAANVLCEDQKYERARDLFKLGAQVNPSKSGPLCVAWAGMERALGDTDSARKLFQQAIRVQPTFEKAWTQFASMEREVGNYSRAEELNMAASALVNVRGSGPENEGDVEDGLELDRWLIAL</sequence>